<proteinExistence type="predicted"/>
<name>A0A7J6EU94_CANSA</name>
<dbReference type="AlphaFoldDB" id="A0A7J6EU94"/>
<gene>
    <name evidence="1" type="ORF">G4B88_024511</name>
</gene>
<comment type="caution">
    <text evidence="1">The sequence shown here is derived from an EMBL/GenBank/DDBJ whole genome shotgun (WGS) entry which is preliminary data.</text>
</comment>
<evidence type="ECO:0000313" key="1">
    <source>
        <dbReference type="EMBL" id="KAF4361935.1"/>
    </source>
</evidence>
<evidence type="ECO:0000313" key="2">
    <source>
        <dbReference type="Proteomes" id="UP000583929"/>
    </source>
</evidence>
<organism evidence="1 2">
    <name type="scientific">Cannabis sativa</name>
    <name type="common">Hemp</name>
    <name type="synonym">Marijuana</name>
    <dbReference type="NCBI Taxonomy" id="3483"/>
    <lineage>
        <taxon>Eukaryota</taxon>
        <taxon>Viridiplantae</taxon>
        <taxon>Streptophyta</taxon>
        <taxon>Embryophyta</taxon>
        <taxon>Tracheophyta</taxon>
        <taxon>Spermatophyta</taxon>
        <taxon>Magnoliopsida</taxon>
        <taxon>eudicotyledons</taxon>
        <taxon>Gunneridae</taxon>
        <taxon>Pentapetalae</taxon>
        <taxon>rosids</taxon>
        <taxon>fabids</taxon>
        <taxon>Rosales</taxon>
        <taxon>Cannabaceae</taxon>
        <taxon>Cannabis</taxon>
    </lineage>
</organism>
<keyword evidence="2" id="KW-1185">Reference proteome</keyword>
<sequence length="133" mass="14579">MFTSFQSQLAPVPLHGLKFLTLRSPSLKPPVWSRVPSGIKEPEEHHTSVCTVRGLKSTLRAISDGSLRQFPAGNDKLDLPKSVRSKMTTRSLLSSCMCMAEMPMLGCKSCHRPPPPASVGDAIMKSWITVCML</sequence>
<protein>
    <submittedName>
        <fullName evidence="1">Uncharacterized protein</fullName>
    </submittedName>
</protein>
<reference evidence="1 2" key="1">
    <citation type="journal article" date="2020" name="bioRxiv">
        <title>Sequence and annotation of 42 cannabis genomes reveals extensive copy number variation in cannabinoid synthesis and pathogen resistance genes.</title>
        <authorList>
            <person name="Mckernan K.J."/>
            <person name="Helbert Y."/>
            <person name="Kane L.T."/>
            <person name="Ebling H."/>
            <person name="Zhang L."/>
            <person name="Liu B."/>
            <person name="Eaton Z."/>
            <person name="Mclaughlin S."/>
            <person name="Kingan S."/>
            <person name="Baybayan P."/>
            <person name="Concepcion G."/>
            <person name="Jordan M."/>
            <person name="Riva A."/>
            <person name="Barbazuk W."/>
            <person name="Harkins T."/>
        </authorList>
    </citation>
    <scope>NUCLEOTIDE SEQUENCE [LARGE SCALE GENOMIC DNA]</scope>
    <source>
        <strain evidence="2">cv. Jamaican Lion 4</strain>
        <tissue evidence="1">Leaf</tissue>
    </source>
</reference>
<dbReference type="Proteomes" id="UP000583929">
    <property type="component" value="Unassembled WGS sequence"/>
</dbReference>
<dbReference type="EMBL" id="JAATIQ010000321">
    <property type="protein sequence ID" value="KAF4361935.1"/>
    <property type="molecule type" value="Genomic_DNA"/>
</dbReference>
<accession>A0A7J6EU94</accession>